<feature type="domain" description="Protein kinase" evidence="13">
    <location>
        <begin position="1372"/>
        <end position="1624"/>
    </location>
</feature>
<dbReference type="PROSITE" id="PS50011">
    <property type="entry name" value="PROTEIN_KINASE_DOM"/>
    <property type="match status" value="2"/>
</dbReference>
<dbReference type="InterPro" id="IPR003598">
    <property type="entry name" value="Ig_sub2"/>
</dbReference>
<feature type="region of interest" description="Disordered" evidence="12">
    <location>
        <begin position="1030"/>
        <end position="1064"/>
    </location>
</feature>
<evidence type="ECO:0000256" key="7">
    <source>
        <dbReference type="ARBA" id="ARBA00022777"/>
    </source>
</evidence>
<feature type="region of interest" description="Disordered" evidence="12">
    <location>
        <begin position="930"/>
        <end position="955"/>
    </location>
</feature>
<dbReference type="PROSITE" id="PS00107">
    <property type="entry name" value="PROTEIN_KINASE_ATP"/>
    <property type="match status" value="1"/>
</dbReference>
<feature type="region of interest" description="Disordered" evidence="12">
    <location>
        <begin position="722"/>
        <end position="853"/>
    </location>
</feature>
<dbReference type="Gene3D" id="2.60.40.10">
    <property type="entry name" value="Immunoglobulins"/>
    <property type="match status" value="3"/>
</dbReference>
<evidence type="ECO:0000259" key="15">
    <source>
        <dbReference type="PROSITE" id="PS50853"/>
    </source>
</evidence>
<evidence type="ECO:0000256" key="6">
    <source>
        <dbReference type="ARBA" id="ARBA00022741"/>
    </source>
</evidence>
<reference evidence="16 17" key="1">
    <citation type="journal article" date="2020" name="Nature">
        <title>Six reference-quality genomes reveal evolution of bat adaptations.</title>
        <authorList>
            <person name="Jebb D."/>
            <person name="Huang Z."/>
            <person name="Pippel M."/>
            <person name="Hughes G.M."/>
            <person name="Lavrichenko K."/>
            <person name="Devanna P."/>
            <person name="Winkler S."/>
            <person name="Jermiin L.S."/>
            <person name="Skirmuntt E.C."/>
            <person name="Katzourakis A."/>
            <person name="Burkitt-Gray L."/>
            <person name="Ray D.A."/>
            <person name="Sullivan K.A.M."/>
            <person name="Roscito J.G."/>
            <person name="Kirilenko B.M."/>
            <person name="Davalos L.M."/>
            <person name="Corthals A.P."/>
            <person name="Power M.L."/>
            <person name="Jones G."/>
            <person name="Ransome R.D."/>
            <person name="Dechmann D.K.N."/>
            <person name="Locatelli A.G."/>
            <person name="Puechmaille S.J."/>
            <person name="Fedrigo O."/>
            <person name="Jarvis E.D."/>
            <person name="Hiller M."/>
            <person name="Vernes S.C."/>
            <person name="Myers E.W."/>
            <person name="Teeling E.C."/>
        </authorList>
    </citation>
    <scope>NUCLEOTIDE SEQUENCE [LARGE SCALE GENOMIC DNA]</scope>
    <source>
        <strain evidence="16">MRouAeg1</strain>
        <tissue evidence="16">Muscle</tissue>
    </source>
</reference>
<dbReference type="FunFam" id="3.30.200.20:FF:000424">
    <property type="entry name" value="obscurin isoform X5"/>
    <property type="match status" value="1"/>
</dbReference>
<sequence length="1668" mass="181153">MPQPLPYMGSEQNSESPVEAQGRVVPIRVEGVAWPGTGATTEFWDIQSHVFMETTHQTYVYQASDSGTTRPPTMQVTIEDVQAQRGSTAQFQAVIEGNPQPMVTWYKDSVQLVDSTRLSQKQEDTTYSLVLRNVAQQDAGVYTCLAQNAGGQVLCKAELLVHGEDGEPDSEKQSYRRKLHSFYEVKEEIGRGVFGFVKRVQHKGNQMYCAAKFIPLRSRTCAQAYHERDILAELSHPLVTALLDQFETRKTLILILELCSSEELLDRLFKKSVVTEAEVKVYIQQLVEGLHYLHSHGILHLDIKPSNILMVHPAREDIKICDFGFAQKITSAEPQYSKYGSPEFVPPEVIEQTPVSEASDIWAMGVISYLSLTCSSPFAGESDRATLLNVLEGRLSWSSPVAAHLSQDAQDFIKATLQRAPEARPSAAQCLAHPWFLKSVPAEKAHFINTKQLKFLLARSRWQRSLMSYKSILVMRSIPELLQGPPDSPSLGVARHLHGDTSSLSSSSSSDNELTSFARAKSLPPSPVTHSPLLHPRGFLRPSASLPEEAEACPPVEAIPLPASSQGAELPASPGCVPRQSIIRSLFYQQAGEGSEHGGLATGGRRYPVRRRHLLKGGYFAGTLPGLREPLLEHSMLEEEAALEEQAALKAKVPSFETALQLPGTSACGGPSRSHSLDLDQPCSASPSTEVCHEGQCPASASLCLQAAPGEYTPREVAGAKEMEHPEVSVGGPRPFLSTGGDSGLAKQEGLSQYSCGGQPVPFCPPQQDPASQEGYASSMAVASQTPGSLPPEHCPEALLAPLSSFSSTDLQAPPSPAQACPQPGSKRVLEATPLPKRPGPPSSPGPASLAGTEPSLFLDAENLAQETESPSETARPQEQATSRKFSLGHRGGYAGVAGYGTFAFGGDAGGMLGQGPLWARMAWATSQSLEEQDEVRAQSPTPEASVAPVPEGSRVPLRASPELISWEDFGGGSQVSLVQIRDLSGDAEAADTVSLDISEVDPAYLNLSDLYDIKYLPFEFMIFRKVPKPEPPPSPESEPREGLAEFPEAPWPWSDLPGAPAGLEITEEPEDMEGLLGEAGGSRKRKWSPPSRGLLSFAGRHTLLEEPTELGLRRRVRASVAHISRLLRGRLEGPEKEGPPRKKAGLASFRLLGLKSRDQAPFFLRELADETVVLGQSVTLACQVSAQPAAQATWNKDGTLLEGSSHLLISSTLKNFHLLTILVVTAEDLGVYTCSVHNALGTAATTAVLRKAERPSSSPRPDIGEVYADGVLLVWKPMEFYGPVTYIVQCSLEGGSWSTLASDIFDCCYLANKLSRGGVYTFRTACVSKAGMGPYSSPSEQVLLGGPSHLASEEESSPARPTQPLPSSQTFTFQTQIRRGRFSVVRQCWEKASGRALAAKIIPYRLEDRTAVLREYEALKGLRHPHLAQLQAAYLSPRHLVLILELCSGPELLPCLAERASYSESEVKDYLWQMLSAAQYLHAQGILHLDLRSENMIITEYNLLKVVDLGNSQSLAQGKVLPAERFKDYVETMAPELLEGQGAVPQTDIWAIGVTTFIMLSGEYPVSSEGSRDLQKGLRKGLILLSRCYAGLSGGAVAFLQSTLCTNPWGRPCASSCLQCPWLTEEGPACSQPSVVTFPTARLRAFVHEREKRRALLYKKHNLAQVH</sequence>
<dbReference type="FunFam" id="1.10.510.10:FF:000912">
    <property type="entry name" value="obscurin isoform X1"/>
    <property type="match status" value="1"/>
</dbReference>
<keyword evidence="9" id="KW-1015">Disulfide bond</keyword>
<evidence type="ECO:0000256" key="4">
    <source>
        <dbReference type="ARBA" id="ARBA00022679"/>
    </source>
</evidence>
<dbReference type="SMART" id="SM00220">
    <property type="entry name" value="S_TKc"/>
    <property type="match status" value="2"/>
</dbReference>
<dbReference type="FunFam" id="3.30.200.20:FF:000501">
    <property type="entry name" value="Obscurin isoform B"/>
    <property type="match status" value="1"/>
</dbReference>
<dbReference type="PANTHER" id="PTHR24342:SF12">
    <property type="entry name" value="DEATH-ASSOCIATED PROTEIN KINASE RELATED"/>
    <property type="match status" value="1"/>
</dbReference>
<evidence type="ECO:0000256" key="8">
    <source>
        <dbReference type="ARBA" id="ARBA00022840"/>
    </source>
</evidence>
<dbReference type="Pfam" id="PF00069">
    <property type="entry name" value="Pkinase"/>
    <property type="match status" value="2"/>
</dbReference>
<dbReference type="PROSITE" id="PS50853">
    <property type="entry name" value="FN3"/>
    <property type="match status" value="1"/>
</dbReference>
<dbReference type="FunFam" id="2.60.40.10:FF:001314">
    <property type="entry name" value="Obscurin, cytoskeletal calmodulin and titin-interacting RhoGEF"/>
    <property type="match status" value="1"/>
</dbReference>
<evidence type="ECO:0000256" key="5">
    <source>
        <dbReference type="ARBA" id="ARBA00022737"/>
    </source>
</evidence>
<dbReference type="GO" id="GO:0043065">
    <property type="term" value="P:positive regulation of apoptotic process"/>
    <property type="evidence" value="ECO:0007669"/>
    <property type="project" value="TreeGrafter"/>
</dbReference>
<dbReference type="InterPro" id="IPR013098">
    <property type="entry name" value="Ig_I-set"/>
</dbReference>
<keyword evidence="4" id="KW-0808">Transferase</keyword>
<evidence type="ECO:0000256" key="10">
    <source>
        <dbReference type="ARBA" id="ARBA00023319"/>
    </source>
</evidence>
<dbReference type="InterPro" id="IPR003599">
    <property type="entry name" value="Ig_sub"/>
</dbReference>
<keyword evidence="10" id="KW-0393">Immunoglobulin domain</keyword>
<feature type="domain" description="Fibronectin type-III" evidence="15">
    <location>
        <begin position="1256"/>
        <end position="1348"/>
    </location>
</feature>
<feature type="region of interest" description="Disordered" evidence="12">
    <location>
        <begin position="1"/>
        <end position="21"/>
    </location>
</feature>
<dbReference type="Pfam" id="PF07679">
    <property type="entry name" value="I-set"/>
    <property type="match status" value="2"/>
</dbReference>
<dbReference type="InterPro" id="IPR013783">
    <property type="entry name" value="Ig-like_fold"/>
</dbReference>
<dbReference type="SUPFAM" id="SSF56112">
    <property type="entry name" value="Protein kinase-like (PK-like)"/>
    <property type="match status" value="2"/>
</dbReference>
<dbReference type="InterPro" id="IPR003961">
    <property type="entry name" value="FN3_dom"/>
</dbReference>
<evidence type="ECO:0000259" key="13">
    <source>
        <dbReference type="PROSITE" id="PS50011"/>
    </source>
</evidence>
<dbReference type="GO" id="GO:0005634">
    <property type="term" value="C:nucleus"/>
    <property type="evidence" value="ECO:0007669"/>
    <property type="project" value="TreeGrafter"/>
</dbReference>
<dbReference type="InterPro" id="IPR000719">
    <property type="entry name" value="Prot_kinase_dom"/>
</dbReference>
<gene>
    <name evidence="16" type="ORF">HJG63_012159</name>
</gene>
<dbReference type="PROSITE" id="PS50835">
    <property type="entry name" value="IG_LIKE"/>
    <property type="match status" value="2"/>
</dbReference>
<keyword evidence="5" id="KW-0677">Repeat</keyword>
<evidence type="ECO:0000313" key="16">
    <source>
        <dbReference type="EMBL" id="KAF6447822.1"/>
    </source>
</evidence>
<dbReference type="InterPro" id="IPR036179">
    <property type="entry name" value="Ig-like_dom_sf"/>
</dbReference>
<keyword evidence="6 11" id="KW-0547">Nucleotide-binding</keyword>
<dbReference type="PROSITE" id="PS00108">
    <property type="entry name" value="PROTEIN_KINASE_ST"/>
    <property type="match status" value="1"/>
</dbReference>
<dbReference type="FunFam" id="2.60.40.10:FF:001071">
    <property type="entry name" value="obscurin isoform X4"/>
    <property type="match status" value="1"/>
</dbReference>
<feature type="compositionally biased region" description="Polar residues" evidence="12">
    <location>
        <begin position="865"/>
        <end position="885"/>
    </location>
</feature>
<feature type="domain" description="Ig-like" evidence="14">
    <location>
        <begin position="72"/>
        <end position="160"/>
    </location>
</feature>
<feature type="domain" description="Protein kinase" evidence="13">
    <location>
        <begin position="183"/>
        <end position="436"/>
    </location>
</feature>
<keyword evidence="8 11" id="KW-0067">ATP-binding</keyword>
<dbReference type="EMBL" id="JACASE010000007">
    <property type="protein sequence ID" value="KAF6447822.1"/>
    <property type="molecule type" value="Genomic_DNA"/>
</dbReference>
<dbReference type="PROSITE" id="PS00109">
    <property type="entry name" value="PROTEIN_KINASE_TYR"/>
    <property type="match status" value="1"/>
</dbReference>
<feature type="region of interest" description="Disordered" evidence="12">
    <location>
        <begin position="486"/>
        <end position="541"/>
    </location>
</feature>
<evidence type="ECO:0000256" key="11">
    <source>
        <dbReference type="PROSITE-ProRule" id="PRU10141"/>
    </source>
</evidence>
<feature type="region of interest" description="Disordered" evidence="12">
    <location>
        <begin position="1341"/>
        <end position="1370"/>
    </location>
</feature>
<dbReference type="InterPro" id="IPR008266">
    <property type="entry name" value="Tyr_kinase_AS"/>
</dbReference>
<keyword evidence="2" id="KW-0723">Serine/threonine-protein kinase</keyword>
<dbReference type="SUPFAM" id="SSF48726">
    <property type="entry name" value="Immunoglobulin"/>
    <property type="match status" value="2"/>
</dbReference>
<evidence type="ECO:0000256" key="1">
    <source>
        <dbReference type="ARBA" id="ARBA00006692"/>
    </source>
</evidence>
<protein>
    <recommendedName>
        <fullName evidence="18">Obscurin, cytoskeletal calmodulin and titin-interacting RhoGEF</fullName>
    </recommendedName>
</protein>
<feature type="region of interest" description="Disordered" evidence="12">
    <location>
        <begin position="663"/>
        <end position="690"/>
    </location>
</feature>
<keyword evidence="7" id="KW-0418">Kinase</keyword>
<evidence type="ECO:0000256" key="3">
    <source>
        <dbReference type="ARBA" id="ARBA00022553"/>
    </source>
</evidence>
<dbReference type="Proteomes" id="UP000593571">
    <property type="component" value="Unassembled WGS sequence"/>
</dbReference>
<feature type="compositionally biased region" description="Pro residues" evidence="12">
    <location>
        <begin position="836"/>
        <end position="845"/>
    </location>
</feature>
<dbReference type="SMART" id="SM00408">
    <property type="entry name" value="IGc2"/>
    <property type="match status" value="2"/>
</dbReference>
<feature type="binding site" evidence="11">
    <location>
        <position position="212"/>
    </location>
    <ligand>
        <name>ATP</name>
        <dbReference type="ChEBI" id="CHEBI:30616"/>
    </ligand>
</feature>
<accession>A0A7J8FL00</accession>
<keyword evidence="3" id="KW-0597">Phosphoprotein</keyword>
<evidence type="ECO:0000256" key="12">
    <source>
        <dbReference type="SAM" id="MobiDB-lite"/>
    </source>
</evidence>
<dbReference type="Gene3D" id="3.30.200.20">
    <property type="entry name" value="Phosphorylase Kinase, domain 1"/>
    <property type="match status" value="2"/>
</dbReference>
<name>A0A7J8FL00_ROUAE</name>
<comment type="similarity">
    <text evidence="1">Belongs to the protein kinase superfamily. CAMK Ser/Thr protein kinase family.</text>
</comment>
<dbReference type="InterPro" id="IPR008271">
    <property type="entry name" value="Ser/Thr_kinase_AS"/>
</dbReference>
<evidence type="ECO:0008006" key="18">
    <source>
        <dbReference type="Google" id="ProtNLM"/>
    </source>
</evidence>
<dbReference type="Gene3D" id="1.10.510.10">
    <property type="entry name" value="Transferase(Phosphotransferase) domain 1"/>
    <property type="match status" value="2"/>
</dbReference>
<dbReference type="InterPro" id="IPR036116">
    <property type="entry name" value="FN3_sf"/>
</dbReference>
<dbReference type="FunFam" id="2.60.40.10:FF:000988">
    <property type="entry name" value="obscurin isoform X3"/>
    <property type="match status" value="1"/>
</dbReference>
<evidence type="ECO:0000256" key="2">
    <source>
        <dbReference type="ARBA" id="ARBA00022527"/>
    </source>
</evidence>
<feature type="domain" description="Ig-like" evidence="14">
    <location>
        <begin position="1162"/>
        <end position="1251"/>
    </location>
</feature>
<dbReference type="PANTHER" id="PTHR24342">
    <property type="entry name" value="SERINE/THREONINE-PROTEIN KINASE 17"/>
    <property type="match status" value="1"/>
</dbReference>
<dbReference type="GO" id="GO:0035556">
    <property type="term" value="P:intracellular signal transduction"/>
    <property type="evidence" value="ECO:0007669"/>
    <property type="project" value="TreeGrafter"/>
</dbReference>
<dbReference type="FunFam" id="1.10.510.10:FF:000519">
    <property type="entry name" value="Obscurin, cytoskeletal calmodulin and titin-interacting RhoGEF"/>
    <property type="match status" value="1"/>
</dbReference>
<dbReference type="InterPro" id="IPR011009">
    <property type="entry name" value="Kinase-like_dom_sf"/>
</dbReference>
<evidence type="ECO:0000259" key="14">
    <source>
        <dbReference type="PROSITE" id="PS50835"/>
    </source>
</evidence>
<dbReference type="SMART" id="SM00409">
    <property type="entry name" value="IG"/>
    <property type="match status" value="2"/>
</dbReference>
<comment type="caution">
    <text evidence="16">The sequence shown here is derived from an EMBL/GenBank/DDBJ whole genome shotgun (WGS) entry which is preliminary data.</text>
</comment>
<dbReference type="SUPFAM" id="SSF49265">
    <property type="entry name" value="Fibronectin type III"/>
    <property type="match status" value="1"/>
</dbReference>
<dbReference type="InterPro" id="IPR017441">
    <property type="entry name" value="Protein_kinase_ATP_BS"/>
</dbReference>
<evidence type="ECO:0000313" key="17">
    <source>
        <dbReference type="Proteomes" id="UP000593571"/>
    </source>
</evidence>
<feature type="region of interest" description="Disordered" evidence="12">
    <location>
        <begin position="865"/>
        <end position="887"/>
    </location>
</feature>
<proteinExistence type="inferred from homology"/>
<dbReference type="GO" id="GO:0005524">
    <property type="term" value="F:ATP binding"/>
    <property type="evidence" value="ECO:0007669"/>
    <property type="project" value="UniProtKB-UniRule"/>
</dbReference>
<evidence type="ECO:0000256" key="9">
    <source>
        <dbReference type="ARBA" id="ARBA00023157"/>
    </source>
</evidence>
<dbReference type="InterPro" id="IPR007110">
    <property type="entry name" value="Ig-like_dom"/>
</dbReference>
<organism evidence="16 17">
    <name type="scientific">Rousettus aegyptiacus</name>
    <name type="common">Egyptian fruit bat</name>
    <name type="synonym">Pteropus aegyptiacus</name>
    <dbReference type="NCBI Taxonomy" id="9407"/>
    <lineage>
        <taxon>Eukaryota</taxon>
        <taxon>Metazoa</taxon>
        <taxon>Chordata</taxon>
        <taxon>Craniata</taxon>
        <taxon>Vertebrata</taxon>
        <taxon>Euteleostomi</taxon>
        <taxon>Mammalia</taxon>
        <taxon>Eutheria</taxon>
        <taxon>Laurasiatheria</taxon>
        <taxon>Chiroptera</taxon>
        <taxon>Yinpterochiroptera</taxon>
        <taxon>Pteropodoidea</taxon>
        <taxon>Pteropodidae</taxon>
        <taxon>Rousettinae</taxon>
        <taxon>Rousettus</taxon>
    </lineage>
</organism>
<keyword evidence="17" id="KW-1185">Reference proteome</keyword>
<dbReference type="GO" id="GO:0004674">
    <property type="term" value="F:protein serine/threonine kinase activity"/>
    <property type="evidence" value="ECO:0007669"/>
    <property type="project" value="UniProtKB-KW"/>
</dbReference>